<dbReference type="Gene3D" id="1.10.3300.10">
    <property type="entry name" value="Jann2411-like domain"/>
    <property type="match status" value="1"/>
</dbReference>
<dbReference type="RefSeq" id="WP_179821704.1">
    <property type="nucleotide sequence ID" value="NZ_JACCFS010000001.1"/>
</dbReference>
<dbReference type="Proteomes" id="UP000572051">
    <property type="component" value="Unassembled WGS sequence"/>
</dbReference>
<dbReference type="PANTHER" id="PTHR35525:SF3">
    <property type="entry name" value="BLL6575 PROTEIN"/>
    <property type="match status" value="1"/>
</dbReference>
<evidence type="ECO:0000313" key="3">
    <source>
        <dbReference type="Proteomes" id="UP000572051"/>
    </source>
</evidence>
<sequence length="177" mass="19246">MPAEPVAVAFANTRSSRHRDRIETLDRWRAWSDARDGLRTVGRAVDADGLADLRAVRDDVQELLRGAARGREPDPGAAERLLRLARASAPFGLGWRADRYELTVPEHGTPAAAVAHHLAGAAVGLLVTGPPLAVCRGEDCLKVFVATRADRRWCDSAACGNRARVRSHQRRRSGQDG</sequence>
<dbReference type="SUPFAM" id="SSF160904">
    <property type="entry name" value="Jann2411-like"/>
    <property type="match status" value="1"/>
</dbReference>
<dbReference type="InterPro" id="IPR010852">
    <property type="entry name" value="ABATE"/>
</dbReference>
<organism evidence="2 3">
    <name type="scientific">Nocardiopsis aegyptia</name>
    <dbReference type="NCBI Taxonomy" id="220378"/>
    <lineage>
        <taxon>Bacteria</taxon>
        <taxon>Bacillati</taxon>
        <taxon>Actinomycetota</taxon>
        <taxon>Actinomycetes</taxon>
        <taxon>Streptosporangiales</taxon>
        <taxon>Nocardiopsidaceae</taxon>
        <taxon>Nocardiopsis</taxon>
    </lineage>
</organism>
<dbReference type="AlphaFoldDB" id="A0A7Z0J9A3"/>
<dbReference type="InterPro" id="IPR023286">
    <property type="entry name" value="ABATE_dom_sf"/>
</dbReference>
<reference evidence="2 3" key="1">
    <citation type="submission" date="2020-07" db="EMBL/GenBank/DDBJ databases">
        <title>Sequencing the genomes of 1000 actinobacteria strains.</title>
        <authorList>
            <person name="Klenk H.-P."/>
        </authorList>
    </citation>
    <scope>NUCLEOTIDE SEQUENCE [LARGE SCALE GENOMIC DNA]</scope>
    <source>
        <strain evidence="2 3">DSM 44442</strain>
    </source>
</reference>
<evidence type="ECO:0000313" key="2">
    <source>
        <dbReference type="EMBL" id="NYJ33497.1"/>
    </source>
</evidence>
<accession>A0A7Z0J9A3</accession>
<dbReference type="EMBL" id="JACCFS010000001">
    <property type="protein sequence ID" value="NYJ33497.1"/>
    <property type="molecule type" value="Genomic_DNA"/>
</dbReference>
<protein>
    <submittedName>
        <fullName evidence="2">Putative RNA-binding Zn ribbon-like protein</fullName>
    </submittedName>
</protein>
<name>A0A7Z0J9A3_9ACTN</name>
<keyword evidence="3" id="KW-1185">Reference proteome</keyword>
<comment type="caution">
    <text evidence="2">The sequence shown here is derived from an EMBL/GenBank/DDBJ whole genome shotgun (WGS) entry which is preliminary data.</text>
</comment>
<dbReference type="InterPro" id="IPR021005">
    <property type="entry name" value="Znf_CGNR"/>
</dbReference>
<feature type="domain" description="Zinc finger CGNR" evidence="1">
    <location>
        <begin position="132"/>
        <end position="172"/>
    </location>
</feature>
<dbReference type="Pfam" id="PF07336">
    <property type="entry name" value="ABATE"/>
    <property type="match status" value="1"/>
</dbReference>
<evidence type="ECO:0000259" key="1">
    <source>
        <dbReference type="Pfam" id="PF11706"/>
    </source>
</evidence>
<gene>
    <name evidence="2" type="ORF">HNR10_001378</name>
</gene>
<dbReference type="PANTHER" id="PTHR35525">
    <property type="entry name" value="BLL6575 PROTEIN"/>
    <property type="match status" value="1"/>
</dbReference>
<proteinExistence type="predicted"/>
<dbReference type="Pfam" id="PF11706">
    <property type="entry name" value="zf-CGNR"/>
    <property type="match status" value="1"/>
</dbReference>